<name>A0A2T7G818_9RHOB</name>
<dbReference type="EMBL" id="QCYH01000003">
    <property type="protein sequence ID" value="PVA10572.1"/>
    <property type="molecule type" value="Genomic_DNA"/>
</dbReference>
<evidence type="ECO:0000313" key="9">
    <source>
        <dbReference type="Proteomes" id="UP000244446"/>
    </source>
</evidence>
<dbReference type="OrthoDB" id="7850605at2"/>
<feature type="transmembrane region" description="Helical" evidence="6">
    <location>
        <begin position="215"/>
        <end position="239"/>
    </location>
</feature>
<dbReference type="RefSeq" id="WP_108691431.1">
    <property type="nucleotide sequence ID" value="NZ_QCYH01000003.1"/>
</dbReference>
<evidence type="ECO:0000256" key="1">
    <source>
        <dbReference type="ARBA" id="ARBA00004651"/>
    </source>
</evidence>
<protein>
    <submittedName>
        <fullName evidence="8">EamA/RhaT family transporter</fullName>
    </submittedName>
</protein>
<evidence type="ECO:0000256" key="5">
    <source>
        <dbReference type="ARBA" id="ARBA00023136"/>
    </source>
</evidence>
<dbReference type="PANTHER" id="PTHR32322">
    <property type="entry name" value="INNER MEMBRANE TRANSPORTER"/>
    <property type="match status" value="1"/>
</dbReference>
<feature type="domain" description="EamA" evidence="7">
    <location>
        <begin position="154"/>
        <end position="289"/>
    </location>
</feature>
<keyword evidence="4 6" id="KW-1133">Transmembrane helix</keyword>
<sequence>MQDKLTPLTLMLVALVGVLWGLNWPAVKFMLTDVPPFTLRAAGFTGGAAVLLLILRGLGHGLMPQRGETLPIMAAGLFVLFGFNIFAALGQLFTEASRAAIIAYTMPAMTAVLASVFLGDPLTGRRILAVLIGLAGLGVLASADFAALIASPLGPTLMLLAALSWSVGNVLVQGRQWSLSPLALTFWFFVLSMVLAWPLALWLEPPSARHLPPLPVVAVFAFHVAGPMATCYLLWAVLLRRLPATVAAISILTAPTVGVLSSIWLLGEPVSWQKIVALALIVLSITITLSGRKAGVPPQKHNS</sequence>
<feature type="transmembrane region" description="Helical" evidence="6">
    <location>
        <begin position="246"/>
        <end position="266"/>
    </location>
</feature>
<dbReference type="InterPro" id="IPR037185">
    <property type="entry name" value="EmrE-like"/>
</dbReference>
<evidence type="ECO:0000259" key="7">
    <source>
        <dbReference type="Pfam" id="PF00892"/>
    </source>
</evidence>
<feature type="transmembrane region" description="Helical" evidence="6">
    <location>
        <begin position="127"/>
        <end position="150"/>
    </location>
</feature>
<evidence type="ECO:0000313" key="8">
    <source>
        <dbReference type="EMBL" id="PVA10572.1"/>
    </source>
</evidence>
<dbReference type="InterPro" id="IPR050638">
    <property type="entry name" value="AA-Vitamin_Transporters"/>
</dbReference>
<feature type="transmembrane region" description="Helical" evidence="6">
    <location>
        <begin position="156"/>
        <end position="172"/>
    </location>
</feature>
<dbReference type="Pfam" id="PF00892">
    <property type="entry name" value="EamA"/>
    <property type="match status" value="2"/>
</dbReference>
<gene>
    <name evidence="8" type="ORF">DC366_06620</name>
</gene>
<keyword evidence="9" id="KW-1185">Reference proteome</keyword>
<dbReference type="InterPro" id="IPR000620">
    <property type="entry name" value="EamA_dom"/>
</dbReference>
<evidence type="ECO:0000256" key="3">
    <source>
        <dbReference type="ARBA" id="ARBA00022692"/>
    </source>
</evidence>
<dbReference type="PANTHER" id="PTHR32322:SF18">
    <property type="entry name" value="S-ADENOSYLMETHIONINE_S-ADENOSYLHOMOCYSTEINE TRANSPORTER"/>
    <property type="match status" value="1"/>
</dbReference>
<feature type="transmembrane region" description="Helical" evidence="6">
    <location>
        <begin position="272"/>
        <end position="291"/>
    </location>
</feature>
<feature type="transmembrane region" description="Helical" evidence="6">
    <location>
        <begin position="184"/>
        <end position="203"/>
    </location>
</feature>
<evidence type="ECO:0000256" key="6">
    <source>
        <dbReference type="SAM" id="Phobius"/>
    </source>
</evidence>
<comment type="caution">
    <text evidence="8">The sequence shown here is derived from an EMBL/GenBank/DDBJ whole genome shotgun (WGS) entry which is preliminary data.</text>
</comment>
<reference evidence="8 9" key="1">
    <citation type="submission" date="2018-04" db="EMBL/GenBank/DDBJ databases">
        <title>Pelagivirga bohaiensis gen. nov., sp. nov., a bacterium isolated from the Bohai Sea.</title>
        <authorList>
            <person name="Ji X."/>
        </authorList>
    </citation>
    <scope>NUCLEOTIDE SEQUENCE [LARGE SCALE GENOMIC DNA]</scope>
    <source>
        <strain evidence="8 9">BH-SD19</strain>
    </source>
</reference>
<dbReference type="Proteomes" id="UP000244446">
    <property type="component" value="Unassembled WGS sequence"/>
</dbReference>
<keyword evidence="5 6" id="KW-0472">Membrane</keyword>
<keyword evidence="2" id="KW-1003">Cell membrane</keyword>
<feature type="transmembrane region" description="Helical" evidence="6">
    <location>
        <begin position="99"/>
        <end position="118"/>
    </location>
</feature>
<feature type="transmembrane region" description="Helical" evidence="6">
    <location>
        <begin position="37"/>
        <end position="58"/>
    </location>
</feature>
<organism evidence="8 9">
    <name type="scientific">Pelagivirga sediminicola</name>
    <dbReference type="NCBI Taxonomy" id="2170575"/>
    <lineage>
        <taxon>Bacteria</taxon>
        <taxon>Pseudomonadati</taxon>
        <taxon>Pseudomonadota</taxon>
        <taxon>Alphaproteobacteria</taxon>
        <taxon>Rhodobacterales</taxon>
        <taxon>Paracoccaceae</taxon>
        <taxon>Pelagivirga</taxon>
    </lineage>
</organism>
<dbReference type="SUPFAM" id="SSF103481">
    <property type="entry name" value="Multidrug resistance efflux transporter EmrE"/>
    <property type="match status" value="2"/>
</dbReference>
<accession>A0A2T7G818</accession>
<proteinExistence type="predicted"/>
<evidence type="ECO:0000256" key="4">
    <source>
        <dbReference type="ARBA" id="ARBA00022989"/>
    </source>
</evidence>
<dbReference type="GO" id="GO:0005886">
    <property type="term" value="C:plasma membrane"/>
    <property type="evidence" value="ECO:0007669"/>
    <property type="project" value="UniProtKB-SubCell"/>
</dbReference>
<comment type="subcellular location">
    <subcellularLocation>
        <location evidence="1">Cell membrane</location>
        <topology evidence="1">Multi-pass membrane protein</topology>
    </subcellularLocation>
</comment>
<keyword evidence="3 6" id="KW-0812">Transmembrane</keyword>
<feature type="transmembrane region" description="Helical" evidence="6">
    <location>
        <begin position="70"/>
        <end position="93"/>
    </location>
</feature>
<evidence type="ECO:0000256" key="2">
    <source>
        <dbReference type="ARBA" id="ARBA00022475"/>
    </source>
</evidence>
<dbReference type="AlphaFoldDB" id="A0A2T7G818"/>
<feature type="domain" description="EamA" evidence="7">
    <location>
        <begin position="10"/>
        <end position="140"/>
    </location>
</feature>